<evidence type="ECO:0000313" key="3">
    <source>
        <dbReference type="Proteomes" id="UP000283644"/>
    </source>
</evidence>
<dbReference type="CDD" id="cd00038">
    <property type="entry name" value="CAP_ED"/>
    <property type="match status" value="1"/>
</dbReference>
<proteinExistence type="predicted"/>
<dbReference type="Pfam" id="PF00027">
    <property type="entry name" value="cNMP_binding"/>
    <property type="match status" value="1"/>
</dbReference>
<reference evidence="2 3" key="1">
    <citation type="submission" date="2018-09" db="EMBL/GenBank/DDBJ databases">
        <title>Genome sequencing of Nocardioides immobilis CCTCC AB 2017083 for comparison to Nocardioides silvaticus.</title>
        <authorList>
            <person name="Li C."/>
            <person name="Wang G."/>
        </authorList>
    </citation>
    <scope>NUCLEOTIDE SEQUENCE [LARGE SCALE GENOMIC DNA]</scope>
    <source>
        <strain evidence="2 3">CCTCC AB 2017083</strain>
    </source>
</reference>
<dbReference type="InterPro" id="IPR000595">
    <property type="entry name" value="cNMP-bd_dom"/>
</dbReference>
<dbReference type="Gene3D" id="2.60.120.10">
    <property type="entry name" value="Jelly Rolls"/>
    <property type="match status" value="1"/>
</dbReference>
<dbReference type="Gene3D" id="3.40.630.30">
    <property type="match status" value="1"/>
</dbReference>
<comment type="caution">
    <text evidence="2">The sequence shown here is derived from an EMBL/GenBank/DDBJ whole genome shotgun (WGS) entry which is preliminary data.</text>
</comment>
<feature type="domain" description="Cyclic nucleotide-binding" evidence="1">
    <location>
        <begin position="299"/>
        <end position="397"/>
    </location>
</feature>
<sequence>MGISVTTQGYGASPETADSATHHGHLVITRRCGSDWANLPDVSKLRSLKHQIDVLRGRYVGLVVESTADRDECLKVLDEVRRLELKRVKGRSVLESAAFVDVDVDVDDVLVAVRDTADDRIVGCVRSTPAPQIATLRSSRDEYQIDKLAPELLDRTQILTRFAVLRSHRSTPASYVIMRELYRYSLARELLISLQSCEPGLYANYLRLGFRPLGSVHQSSLGGFRIPMVHVHHDREHMERVGTPLLRELPRDAPMPTEGLRWYRELEAREGRIDPGVAFYERDEGEAGDQGDPDIHAWLTEGLTPKGRAELLRNALEVDCSDGDVVIAAGDGGRFLGFVLDGVVEVKAGERVVRMLGEGELFGEIAVVLDRPRTVDIVAAGDDTRVLLLSQTALTRLSNGTDQAQVWRNIARVLARRLPYTT</sequence>
<name>A0A417Y339_9ACTN</name>
<dbReference type="PROSITE" id="PS50042">
    <property type="entry name" value="CNMP_BINDING_3"/>
    <property type="match status" value="1"/>
</dbReference>
<protein>
    <submittedName>
        <fullName evidence="2">Cyclic nucleotide-binding domain-containing protein</fullName>
    </submittedName>
</protein>
<dbReference type="InterPro" id="IPR016181">
    <property type="entry name" value="Acyl_CoA_acyltransferase"/>
</dbReference>
<evidence type="ECO:0000313" key="2">
    <source>
        <dbReference type="EMBL" id="RHW26977.1"/>
    </source>
</evidence>
<evidence type="ECO:0000259" key="1">
    <source>
        <dbReference type="PROSITE" id="PS50042"/>
    </source>
</evidence>
<dbReference type="SUPFAM" id="SSF55729">
    <property type="entry name" value="Acyl-CoA N-acyltransferases (Nat)"/>
    <property type="match status" value="1"/>
</dbReference>
<dbReference type="EMBL" id="QXGH01000015">
    <property type="protein sequence ID" value="RHW26977.1"/>
    <property type="molecule type" value="Genomic_DNA"/>
</dbReference>
<accession>A0A417Y339</accession>
<organism evidence="2 3">
    <name type="scientific">Nocardioides immobilis</name>
    <dbReference type="NCBI Taxonomy" id="2049295"/>
    <lineage>
        <taxon>Bacteria</taxon>
        <taxon>Bacillati</taxon>
        <taxon>Actinomycetota</taxon>
        <taxon>Actinomycetes</taxon>
        <taxon>Propionibacteriales</taxon>
        <taxon>Nocardioidaceae</taxon>
        <taxon>Nocardioides</taxon>
    </lineage>
</organism>
<dbReference type="InterPro" id="IPR018490">
    <property type="entry name" value="cNMP-bd_dom_sf"/>
</dbReference>
<dbReference type="SMART" id="SM00100">
    <property type="entry name" value="cNMP"/>
    <property type="match status" value="1"/>
</dbReference>
<dbReference type="AlphaFoldDB" id="A0A417Y339"/>
<dbReference type="InterPro" id="IPR014710">
    <property type="entry name" value="RmlC-like_jellyroll"/>
</dbReference>
<keyword evidence="3" id="KW-1185">Reference proteome</keyword>
<dbReference type="Proteomes" id="UP000283644">
    <property type="component" value="Unassembled WGS sequence"/>
</dbReference>
<gene>
    <name evidence="2" type="ORF">D0Z08_12410</name>
</gene>
<dbReference type="SUPFAM" id="SSF51206">
    <property type="entry name" value="cAMP-binding domain-like"/>
    <property type="match status" value="1"/>
</dbReference>